<dbReference type="EMBL" id="CAJHIA010000032">
    <property type="protein sequence ID" value="CAD6448638.1"/>
    <property type="molecule type" value="Genomic_DNA"/>
</dbReference>
<protein>
    <submittedName>
        <fullName evidence="2">96ed956e-e206-4fa0-ba10-43951717436a-CDS</fullName>
    </submittedName>
</protein>
<dbReference type="Pfam" id="PF20150">
    <property type="entry name" value="2EXR"/>
    <property type="match status" value="1"/>
</dbReference>
<dbReference type="InterPro" id="IPR045518">
    <property type="entry name" value="2EXR"/>
</dbReference>
<dbReference type="PANTHER" id="PTHR35910">
    <property type="entry name" value="2EXR DOMAIN-CONTAINING PROTEIN"/>
    <property type="match status" value="1"/>
</dbReference>
<dbReference type="Proteomes" id="UP000624404">
    <property type="component" value="Unassembled WGS sequence"/>
</dbReference>
<reference evidence="2" key="1">
    <citation type="submission" date="2020-10" db="EMBL/GenBank/DDBJ databases">
        <authorList>
            <person name="Kusch S."/>
        </authorList>
    </citation>
    <scope>NUCLEOTIDE SEQUENCE</scope>
    <source>
        <strain evidence="2">SwB9</strain>
    </source>
</reference>
<sequence length="431" mass="50819">MDTFEDLANLAEEFQVKTTTKFTGEPRKYRSRQLFQDTWQELTNINLDVEEKSADSKSQQSQALPSSIQDQRFAEFTLFPKLPLELRRKIWAFTVESRLIEEKYCRHFGEGHGRYWKKSVRSLFPINIVPYSSMPASFWACSESRDEVARYYEDIAAIPETRMLCEVWPQMPIEAIRSLLQSNPFSLNQAIVNFKLLCEEDSSHPLPPSVPFNPDQDIIGFESLTCVDVGEDYDLHPVARQVFHNTPLPLDWEPWRNDLFPTYQPLIIHPSIVKRVQITPRSLLRRYFKDDRFERDGLRRPYMIFIGFIYQDLNELIIQDFDCKLPHKLDSPEERELWKEWILRMFKVESAHDEYASVRAGSAFKVPKVVIRPGTKIARPCEDCSTSQKREQKRARDVKDIQYYYKHFVLNCPEEDEDCQIGEYWDLGDDS</sequence>
<name>A0A8H2ZR97_9HELO</name>
<dbReference type="AlphaFoldDB" id="A0A8H2ZR97"/>
<dbReference type="OrthoDB" id="3473305at2759"/>
<keyword evidence="3" id="KW-1185">Reference proteome</keyword>
<organism evidence="2 3">
    <name type="scientific">Sclerotinia trifoliorum</name>
    <dbReference type="NCBI Taxonomy" id="28548"/>
    <lineage>
        <taxon>Eukaryota</taxon>
        <taxon>Fungi</taxon>
        <taxon>Dikarya</taxon>
        <taxon>Ascomycota</taxon>
        <taxon>Pezizomycotina</taxon>
        <taxon>Leotiomycetes</taxon>
        <taxon>Helotiales</taxon>
        <taxon>Sclerotiniaceae</taxon>
        <taxon>Sclerotinia</taxon>
    </lineage>
</organism>
<evidence type="ECO:0000313" key="2">
    <source>
        <dbReference type="EMBL" id="CAD6448638.1"/>
    </source>
</evidence>
<evidence type="ECO:0000259" key="1">
    <source>
        <dbReference type="Pfam" id="PF20150"/>
    </source>
</evidence>
<gene>
    <name evidence="2" type="ORF">SCLTRI_LOCUS8431</name>
</gene>
<dbReference type="PANTHER" id="PTHR35910:SF6">
    <property type="entry name" value="2EXR DOMAIN-CONTAINING PROTEIN"/>
    <property type="match status" value="1"/>
</dbReference>
<proteinExistence type="predicted"/>
<evidence type="ECO:0000313" key="3">
    <source>
        <dbReference type="Proteomes" id="UP000624404"/>
    </source>
</evidence>
<feature type="domain" description="2EXR" evidence="1">
    <location>
        <begin position="76"/>
        <end position="218"/>
    </location>
</feature>
<comment type="caution">
    <text evidence="2">The sequence shown here is derived from an EMBL/GenBank/DDBJ whole genome shotgun (WGS) entry which is preliminary data.</text>
</comment>
<accession>A0A8H2ZR97</accession>